<feature type="compositionally biased region" description="Polar residues" evidence="2">
    <location>
        <begin position="81"/>
        <end position="100"/>
    </location>
</feature>
<sequence length="720" mass="80794">MPLVRISAVSWTAQALGLGGRPFIHRHPSNFVWRHASSKKDDNGSVPVADQLEAARYRGKCSVEGLVLPIADAEVPEDDQTSSIDSRLSNRLQPKASSQRLMGSTDAAGMYVEIPSDRVEDKAKEYQVHENLDHLDAFQNVYRRLRRTGRDSGEKDVSDSLLKAMEYAKKKKDGKSCSTIDACLVGQAVVWLIGRGGTGSAQPPKCGLIQHANAEQSRRAVHMVKIATYRGHEDLEEEAPVKSANDAMKMLNQEQVTKGHVNMQTSGNASGQTPRQSLSGPGFQQISTDESAWQLQQVQQQEANDNQDRERTGTPRASVLAYDQEAAGERDVKQVCDGVKGKARIAVGDGKTAGEQKKMREKGPLPFKIISWSSQKRSYRCAAHNLEYHPERPDPQVQQLAELEAGGVGSIGNQWETDAPPEHFLFLDLGSDADISKVKIRCTGTLYDPKNITVMRAIIGVMEVVDEHHRLAEEAQRAPEASAVNSAALITRGTWAVIARASLKSGPQARDRHSHTLRFPPIRTRFLRIIFHASHSTSGNMRLLHPLIVYGKKLPLVTHRKLSATIMFDERFIDEMERATRKLARKYHIPIDCTETVLKEFSRWDTESRGFLNYTDFKNVVRSLTYRHLGQKEDVMLQDNHLRALWNIVDRDSSGCVDFEEFLQWFYSHFQKEKPPARSLHCSRMVDTVTEHFYASMGINRLRCYVTALDPPEGRSACKH</sequence>
<dbReference type="EMBL" id="CAJNIZ010045070">
    <property type="protein sequence ID" value="CAE7709556.1"/>
    <property type="molecule type" value="Genomic_DNA"/>
</dbReference>
<comment type="caution">
    <text evidence="4">The sequence shown here is derived from an EMBL/GenBank/DDBJ whole genome shotgun (WGS) entry which is preliminary data.</text>
</comment>
<proteinExistence type="predicted"/>
<feature type="region of interest" description="Disordered" evidence="2">
    <location>
        <begin position="77"/>
        <end position="100"/>
    </location>
</feature>
<feature type="region of interest" description="Disordered" evidence="2">
    <location>
        <begin position="296"/>
        <end position="315"/>
    </location>
</feature>
<evidence type="ECO:0000256" key="1">
    <source>
        <dbReference type="ARBA" id="ARBA00022837"/>
    </source>
</evidence>
<dbReference type="SMART" id="SM00054">
    <property type="entry name" value="EFh"/>
    <property type="match status" value="2"/>
</dbReference>
<organism evidence="4 5">
    <name type="scientific">Symbiodinium pilosum</name>
    <name type="common">Dinoflagellate</name>
    <dbReference type="NCBI Taxonomy" id="2952"/>
    <lineage>
        <taxon>Eukaryota</taxon>
        <taxon>Sar</taxon>
        <taxon>Alveolata</taxon>
        <taxon>Dinophyceae</taxon>
        <taxon>Suessiales</taxon>
        <taxon>Symbiodiniaceae</taxon>
        <taxon>Symbiodinium</taxon>
    </lineage>
</organism>
<dbReference type="AlphaFoldDB" id="A0A812X5W4"/>
<reference evidence="4" key="1">
    <citation type="submission" date="2021-02" db="EMBL/GenBank/DDBJ databases">
        <authorList>
            <person name="Dougan E. K."/>
            <person name="Rhodes N."/>
            <person name="Thang M."/>
            <person name="Chan C."/>
        </authorList>
    </citation>
    <scope>NUCLEOTIDE SEQUENCE</scope>
</reference>
<feature type="domain" description="EF-hand" evidence="3">
    <location>
        <begin position="637"/>
        <end position="672"/>
    </location>
</feature>
<dbReference type="Gene3D" id="1.10.238.10">
    <property type="entry name" value="EF-hand"/>
    <property type="match status" value="1"/>
</dbReference>
<evidence type="ECO:0000313" key="4">
    <source>
        <dbReference type="EMBL" id="CAE7709556.1"/>
    </source>
</evidence>
<dbReference type="InterPro" id="IPR018247">
    <property type="entry name" value="EF_Hand_1_Ca_BS"/>
</dbReference>
<dbReference type="GO" id="GO:0005509">
    <property type="term" value="F:calcium ion binding"/>
    <property type="evidence" value="ECO:0007669"/>
    <property type="project" value="InterPro"/>
</dbReference>
<dbReference type="InterPro" id="IPR011992">
    <property type="entry name" value="EF-hand-dom_pair"/>
</dbReference>
<name>A0A812X5W4_SYMPI</name>
<evidence type="ECO:0000313" key="5">
    <source>
        <dbReference type="Proteomes" id="UP000649617"/>
    </source>
</evidence>
<dbReference type="Pfam" id="PF13499">
    <property type="entry name" value="EF-hand_7"/>
    <property type="match status" value="1"/>
</dbReference>
<evidence type="ECO:0000256" key="2">
    <source>
        <dbReference type="SAM" id="MobiDB-lite"/>
    </source>
</evidence>
<dbReference type="InterPro" id="IPR002048">
    <property type="entry name" value="EF_hand_dom"/>
</dbReference>
<dbReference type="Proteomes" id="UP000649617">
    <property type="component" value="Unassembled WGS sequence"/>
</dbReference>
<dbReference type="PROSITE" id="PS00018">
    <property type="entry name" value="EF_HAND_1"/>
    <property type="match status" value="1"/>
</dbReference>
<protein>
    <recommendedName>
        <fullName evidence="3">EF-hand domain-containing protein</fullName>
    </recommendedName>
</protein>
<evidence type="ECO:0000259" key="3">
    <source>
        <dbReference type="PROSITE" id="PS50222"/>
    </source>
</evidence>
<dbReference type="SUPFAM" id="SSF47473">
    <property type="entry name" value="EF-hand"/>
    <property type="match status" value="1"/>
</dbReference>
<dbReference type="OrthoDB" id="418595at2759"/>
<feature type="region of interest" description="Disordered" evidence="2">
    <location>
        <begin position="263"/>
        <end position="286"/>
    </location>
</feature>
<dbReference type="PROSITE" id="PS50222">
    <property type="entry name" value="EF_HAND_2"/>
    <property type="match status" value="1"/>
</dbReference>
<keyword evidence="1" id="KW-0106">Calcium</keyword>
<accession>A0A812X5W4</accession>
<keyword evidence="5" id="KW-1185">Reference proteome</keyword>
<gene>
    <name evidence="4" type="ORF">SPIL2461_LOCUS20096</name>
</gene>